<comment type="caution">
    <text evidence="3">The sequence shown here is derived from an EMBL/GenBank/DDBJ whole genome shotgun (WGS) entry which is preliminary data.</text>
</comment>
<dbReference type="InterPro" id="IPR050791">
    <property type="entry name" value="Aldo-Keto_reductase"/>
</dbReference>
<gene>
    <name evidence="3" type="ORF">GSF22_01230</name>
</gene>
<evidence type="ECO:0000313" key="4">
    <source>
        <dbReference type="Proteomes" id="UP000823521"/>
    </source>
</evidence>
<evidence type="ECO:0000256" key="1">
    <source>
        <dbReference type="ARBA" id="ARBA00023002"/>
    </source>
</evidence>
<dbReference type="PANTHER" id="PTHR43625">
    <property type="entry name" value="AFLATOXIN B1 ALDEHYDE REDUCTASE"/>
    <property type="match status" value="1"/>
</dbReference>
<proteinExistence type="predicted"/>
<evidence type="ECO:0000259" key="2">
    <source>
        <dbReference type="Pfam" id="PF00248"/>
    </source>
</evidence>
<dbReference type="InterPro" id="IPR036812">
    <property type="entry name" value="NAD(P)_OxRdtase_dom_sf"/>
</dbReference>
<dbReference type="Pfam" id="PF00248">
    <property type="entry name" value="Aldo_ket_red"/>
    <property type="match status" value="1"/>
</dbReference>
<accession>A0ABS3VJD5</accession>
<dbReference type="PANTHER" id="PTHR43625:SF40">
    <property type="entry name" value="ALDO-KETO REDUCTASE YAKC [NADP(+)]"/>
    <property type="match status" value="1"/>
</dbReference>
<keyword evidence="1" id="KW-0560">Oxidoreductase</keyword>
<dbReference type="SUPFAM" id="SSF51430">
    <property type="entry name" value="NAD(P)-linked oxidoreductase"/>
    <property type="match status" value="1"/>
</dbReference>
<reference evidence="3 4" key="1">
    <citation type="submission" date="2019-12" db="EMBL/GenBank/DDBJ databases">
        <title>Whole genome sequencing of endophytic Actinobacterium Micromonospora sp. MPMI6T.</title>
        <authorList>
            <person name="Evv R."/>
            <person name="Podile A.R."/>
        </authorList>
    </citation>
    <scope>NUCLEOTIDE SEQUENCE [LARGE SCALE GENOMIC DNA]</scope>
    <source>
        <strain evidence="3 4">MPMI6</strain>
    </source>
</reference>
<organism evidence="3 4">
    <name type="scientific">Micromonospora echinofusca</name>
    <dbReference type="NCBI Taxonomy" id="47858"/>
    <lineage>
        <taxon>Bacteria</taxon>
        <taxon>Bacillati</taxon>
        <taxon>Actinomycetota</taxon>
        <taxon>Actinomycetes</taxon>
        <taxon>Micromonosporales</taxon>
        <taxon>Micromonosporaceae</taxon>
        <taxon>Micromonospora</taxon>
    </lineage>
</organism>
<dbReference type="CDD" id="cd19088">
    <property type="entry name" value="AKR_AKR13B1"/>
    <property type="match status" value="1"/>
</dbReference>
<dbReference type="Proteomes" id="UP000823521">
    <property type="component" value="Unassembled WGS sequence"/>
</dbReference>
<name>A0ABS3VJD5_MICEH</name>
<dbReference type="Gene3D" id="3.20.20.100">
    <property type="entry name" value="NADP-dependent oxidoreductase domain"/>
    <property type="match status" value="1"/>
</dbReference>
<keyword evidence="4" id="KW-1185">Reference proteome</keyword>
<sequence length="282" mass="30942">MGGDLPVNRLGFGSMQLPGPGIWADPPDRDAAVAVLRRAVDLGVDFIDTADSYGPFVAEDLIREALHPYPPGLVVATKGGLVRRGPVTRDELWPVVGRPEYLRQCVEMSLRRLRLDTIDLYQLHRIDPRVPVEESLGELAALRQEGKIRHIGVSEVDVDTLRRCQAVTPIATVQNRYHLRHRMHDPVLRYCTENGLVFIPWDPLASGDLLHPDGPLARYAATRPETPAQVALGWLLHRSPAMLVIPGTSSLTHLADNVAAAGVRLSEPDLRALDDLAAAATD</sequence>
<protein>
    <submittedName>
        <fullName evidence="3">Oxidoreductase</fullName>
    </submittedName>
</protein>
<evidence type="ECO:0000313" key="3">
    <source>
        <dbReference type="EMBL" id="MBO4204640.1"/>
    </source>
</evidence>
<dbReference type="InterPro" id="IPR023210">
    <property type="entry name" value="NADP_OxRdtase_dom"/>
</dbReference>
<feature type="domain" description="NADP-dependent oxidoreductase" evidence="2">
    <location>
        <begin position="9"/>
        <end position="276"/>
    </location>
</feature>
<dbReference type="EMBL" id="WVUH01000003">
    <property type="protein sequence ID" value="MBO4204640.1"/>
    <property type="molecule type" value="Genomic_DNA"/>
</dbReference>